<keyword evidence="5" id="KW-1185">Reference proteome</keyword>
<dbReference type="Pfam" id="PF24837">
    <property type="entry name" value="AMIN-like"/>
    <property type="match status" value="1"/>
</dbReference>
<evidence type="ECO:0000313" key="4">
    <source>
        <dbReference type="EMBL" id="MBO0607621.1"/>
    </source>
</evidence>
<organism evidence="4 5">
    <name type="scientific">Myceligenerans salitolerans</name>
    <dbReference type="NCBI Taxonomy" id="1230528"/>
    <lineage>
        <taxon>Bacteria</taxon>
        <taxon>Bacillati</taxon>
        <taxon>Actinomycetota</taxon>
        <taxon>Actinomycetes</taxon>
        <taxon>Micrococcales</taxon>
        <taxon>Promicromonosporaceae</taxon>
        <taxon>Myceligenerans</taxon>
    </lineage>
</organism>
<reference evidence="5" key="2">
    <citation type="submission" date="2023-07" db="EMBL/GenBank/DDBJ databases">
        <title>Myceligenerans salitolerans sp. nov., a halotolerant actinomycete isolated from a salt lake in Xinjiang, China.</title>
        <authorList>
            <person name="Guan T."/>
        </authorList>
    </citation>
    <scope>NUCLEOTIDE SEQUENCE [LARGE SCALE GENOMIC DNA]</scope>
    <source>
        <strain evidence="5">XHU 5031</strain>
    </source>
</reference>
<feature type="compositionally biased region" description="Gly residues" evidence="1">
    <location>
        <begin position="68"/>
        <end position="77"/>
    </location>
</feature>
<evidence type="ECO:0000313" key="5">
    <source>
        <dbReference type="Proteomes" id="UP000664617"/>
    </source>
</evidence>
<accession>A0ABS3I4T1</accession>
<sequence length="245" mass="24659">MTLRRSLSAALVLPAVLALLAAGCTGDGEPAGAPSETGTVGGGSGASPSGSPASDAPGTGAPDDDGASGDGGTGGGEADGDGDGGSDEDTPTSAPPFTADTSPDRAEPTGVGETFLTVTDIRTGVHDGFDRVVFDLEGTGSGTPGWDVRYVPEARDDGSGHRVDVAGDAILQVRISGTAAPTDSGVPDADRTPIRPASTEAVEEVVYRTWFEGYSTAFVGVDEAERPFRVFLLTDPVRVVLDVQH</sequence>
<proteinExistence type="predicted"/>
<reference evidence="4 5" key="1">
    <citation type="submission" date="2021-03" db="EMBL/GenBank/DDBJ databases">
        <authorList>
            <person name="Xin L."/>
        </authorList>
    </citation>
    <scope>NUCLEOTIDE SEQUENCE [LARGE SCALE GENOMIC DNA]</scope>
    <source>
        <strain evidence="4 5">XHU 5031</strain>
    </source>
</reference>
<keyword evidence="2" id="KW-0732">Signal</keyword>
<feature type="signal peptide" evidence="2">
    <location>
        <begin position="1"/>
        <end position="21"/>
    </location>
</feature>
<dbReference type="RefSeq" id="WP_207273546.1">
    <property type="nucleotide sequence ID" value="NZ_JAFMPK010000009.1"/>
</dbReference>
<feature type="compositionally biased region" description="Low complexity" evidence="1">
    <location>
        <begin position="46"/>
        <end position="61"/>
    </location>
</feature>
<comment type="caution">
    <text evidence="4">The sequence shown here is derived from an EMBL/GenBank/DDBJ whole genome shotgun (WGS) entry which is preliminary data.</text>
</comment>
<evidence type="ECO:0000256" key="1">
    <source>
        <dbReference type="SAM" id="MobiDB-lite"/>
    </source>
</evidence>
<feature type="domain" description="AMIN-like" evidence="3">
    <location>
        <begin position="117"/>
        <end position="245"/>
    </location>
</feature>
<name>A0ABS3I4T1_9MICO</name>
<evidence type="ECO:0000259" key="3">
    <source>
        <dbReference type="Pfam" id="PF24837"/>
    </source>
</evidence>
<feature type="region of interest" description="Disordered" evidence="1">
    <location>
        <begin position="27"/>
        <end position="112"/>
    </location>
</feature>
<gene>
    <name evidence="4" type="ORF">J0911_01085</name>
</gene>
<evidence type="ECO:0000256" key="2">
    <source>
        <dbReference type="SAM" id="SignalP"/>
    </source>
</evidence>
<dbReference type="PROSITE" id="PS51257">
    <property type="entry name" value="PROKAR_LIPOPROTEIN"/>
    <property type="match status" value="1"/>
</dbReference>
<dbReference type="InterPro" id="IPR056303">
    <property type="entry name" value="AMIN-like"/>
</dbReference>
<dbReference type="EMBL" id="JAFMPK010000009">
    <property type="protein sequence ID" value="MBO0607621.1"/>
    <property type="molecule type" value="Genomic_DNA"/>
</dbReference>
<feature type="compositionally biased region" description="Acidic residues" evidence="1">
    <location>
        <begin position="78"/>
        <end position="90"/>
    </location>
</feature>
<feature type="chain" id="PRO_5046424847" description="AMIN-like domain-containing protein" evidence="2">
    <location>
        <begin position="22"/>
        <end position="245"/>
    </location>
</feature>
<protein>
    <recommendedName>
        <fullName evidence="3">AMIN-like domain-containing protein</fullName>
    </recommendedName>
</protein>
<dbReference type="Proteomes" id="UP000664617">
    <property type="component" value="Unassembled WGS sequence"/>
</dbReference>